<keyword evidence="4" id="KW-1185">Reference proteome</keyword>
<dbReference type="Proteomes" id="UP000253472">
    <property type="component" value="Unassembled WGS sequence"/>
</dbReference>
<dbReference type="EMBL" id="QLNQ01000030">
    <property type="protein sequence ID" value="RCK55136.1"/>
    <property type="molecule type" value="Genomic_DNA"/>
</dbReference>
<dbReference type="PANTHER" id="PTHR22904">
    <property type="entry name" value="TPR REPEAT CONTAINING PROTEIN"/>
    <property type="match status" value="1"/>
</dbReference>
<evidence type="ECO:0000313" key="4">
    <source>
        <dbReference type="Proteomes" id="UP000253472"/>
    </source>
</evidence>
<name>A0A367XNC1_9ASCO</name>
<comment type="caution">
    <text evidence="3">The sequence shown here is derived from an EMBL/GenBank/DDBJ whole genome shotgun (WGS) entry which is preliminary data.</text>
</comment>
<dbReference type="Gene3D" id="3.80.10.10">
    <property type="entry name" value="Ribonuclease Inhibitor"/>
    <property type="match status" value="1"/>
</dbReference>
<evidence type="ECO:0000256" key="1">
    <source>
        <dbReference type="ARBA" id="ARBA00022737"/>
    </source>
</evidence>
<dbReference type="InterPro" id="IPR032675">
    <property type="entry name" value="LRR_dom_sf"/>
</dbReference>
<dbReference type="PANTHER" id="PTHR22904:SF523">
    <property type="entry name" value="STRESS-INDUCED-PHOSPHOPROTEIN 1"/>
    <property type="match status" value="1"/>
</dbReference>
<dbReference type="SUPFAM" id="SSF81383">
    <property type="entry name" value="F-box domain"/>
    <property type="match status" value="1"/>
</dbReference>
<keyword evidence="2" id="KW-0802">TPR repeat</keyword>
<dbReference type="Gene3D" id="1.25.40.10">
    <property type="entry name" value="Tetratricopeptide repeat domain"/>
    <property type="match status" value="1"/>
</dbReference>
<dbReference type="AlphaFoldDB" id="A0A367XNC1"/>
<dbReference type="InterPro" id="IPR011990">
    <property type="entry name" value="TPR-like_helical_dom_sf"/>
</dbReference>
<dbReference type="SUPFAM" id="SSF52047">
    <property type="entry name" value="RNI-like"/>
    <property type="match status" value="1"/>
</dbReference>
<proteinExistence type="predicted"/>
<organism evidence="3 4">
    <name type="scientific">Candida viswanathii</name>
    <dbReference type="NCBI Taxonomy" id="5486"/>
    <lineage>
        <taxon>Eukaryota</taxon>
        <taxon>Fungi</taxon>
        <taxon>Dikarya</taxon>
        <taxon>Ascomycota</taxon>
        <taxon>Saccharomycotina</taxon>
        <taxon>Pichiomycetes</taxon>
        <taxon>Debaryomycetaceae</taxon>
        <taxon>Candida/Lodderomyces clade</taxon>
        <taxon>Candida</taxon>
    </lineage>
</organism>
<dbReference type="GO" id="GO:0051879">
    <property type="term" value="F:Hsp90 protein binding"/>
    <property type="evidence" value="ECO:0007669"/>
    <property type="project" value="TreeGrafter"/>
</dbReference>
<dbReference type="SUPFAM" id="SSF48452">
    <property type="entry name" value="TPR-like"/>
    <property type="match status" value="1"/>
</dbReference>
<reference evidence="3 4" key="1">
    <citation type="submission" date="2018-06" db="EMBL/GenBank/DDBJ databases">
        <title>Whole genome sequencing of Candida tropicalis (genome annotated by CSBL at Korea University).</title>
        <authorList>
            <person name="Ahn J."/>
        </authorList>
    </citation>
    <scope>NUCLEOTIDE SEQUENCE [LARGE SCALE GENOMIC DNA]</scope>
    <source>
        <strain evidence="3 4">ATCC 20962</strain>
    </source>
</reference>
<keyword evidence="1" id="KW-0677">Repeat</keyword>
<evidence type="ECO:0000256" key="2">
    <source>
        <dbReference type="ARBA" id="ARBA00022803"/>
    </source>
</evidence>
<accession>A0A367XNC1</accession>
<dbReference type="OrthoDB" id="629492at2759"/>
<dbReference type="STRING" id="5486.A0A367XNC1"/>
<dbReference type="InterPro" id="IPR036047">
    <property type="entry name" value="F-box-like_dom_sf"/>
</dbReference>
<evidence type="ECO:0000313" key="3">
    <source>
        <dbReference type="EMBL" id="RCK55136.1"/>
    </source>
</evidence>
<gene>
    <name evidence="3" type="primary">DIA2_1</name>
    <name evidence="3" type="ORF">Cantr_04830</name>
</gene>
<protein>
    <submittedName>
        <fullName evidence="3">Protein DIA2</fullName>
    </submittedName>
</protein>
<sequence>MTDLKLIEDKSKLAILYFKSQEYERALSTYNVLINQLKNLPKSMVKQVRKDNNLRESPVVGPTIHPKLGSLLDQRAATYEKLGQVASALKDSRELTKLEPIGCKGYLRTGRLLQGMDKNVEAYKCYQEGVYIIEKAIKEYEISVPEKLFTSLKMQYRALNSELKQKRRAEKDRSKVVKKPKRSTDPFAFLPIDLIEIVFRDIPMAEVLKLHLVSKLWYYTLTSIPRLYYFRCKANVALNEFISGARLFKKISGYSNSKLIQQVKINHVATKAHFLKVLEVLIREPGMLVKNLDLIDKHFNLQLFYHLLAKFGWRLLNFKNLESLRIGINCSIIYGRALLNMFRNLKALEIVILYSEKSSLELVPIQDKIFKKFKDLEVEDYPLERLLLVNHTKLLIDNPNFVSTQTYNPCPILLDKNFPGLKELTLVSFDFATTLPEFGEFLTRTPKLMKLYLENNLNINMLIFLQMIINYKPVFKLQDFTFRESSAISAISLTEFRLGDLQQFKNIHNLDLYKNCLSVTGLLKLLRICGKSVRSLNIGHSHYVNFALHSTRLISLYDILLKCPLLNTMYLNDMDIDQPAMIQINKDLERISSNFQMLDLSFNKIDGISLLRMFDTKLIVNPIDVLVLNGMEISADTVQYLVRKGYVRNVVFDKSRIKWQVFGVNSWVQ</sequence>